<dbReference type="PATRIC" id="fig|1747903.4.peg.209"/>
<feature type="transmembrane region" description="Helical" evidence="3">
    <location>
        <begin position="719"/>
        <end position="738"/>
    </location>
</feature>
<feature type="coiled-coil region" evidence="1">
    <location>
        <begin position="20"/>
        <end position="47"/>
    </location>
</feature>
<feature type="transmembrane region" description="Helical" evidence="3">
    <location>
        <begin position="1046"/>
        <end position="1066"/>
    </location>
</feature>
<keyword evidence="5" id="KW-1185">Reference proteome</keyword>
<feature type="transmembrane region" description="Helical" evidence="3">
    <location>
        <begin position="222"/>
        <end position="242"/>
    </location>
</feature>
<feature type="transmembrane region" description="Helical" evidence="3">
    <location>
        <begin position="354"/>
        <end position="372"/>
    </location>
</feature>
<feature type="transmembrane region" description="Helical" evidence="3">
    <location>
        <begin position="299"/>
        <end position="317"/>
    </location>
</feature>
<feature type="region of interest" description="Disordered" evidence="2">
    <location>
        <begin position="106"/>
        <end position="140"/>
    </location>
</feature>
<feature type="transmembrane region" description="Helical" evidence="3">
    <location>
        <begin position="437"/>
        <end position="456"/>
    </location>
</feature>
<dbReference type="Pfam" id="PF10101">
    <property type="entry name" value="DUF2339"/>
    <property type="match status" value="1"/>
</dbReference>
<keyword evidence="1" id="KW-0175">Coiled coil</keyword>
<feature type="transmembrane region" description="Helical" evidence="3">
    <location>
        <begin position="991"/>
        <end position="1009"/>
    </location>
</feature>
<dbReference type="PANTHER" id="PTHR38434">
    <property type="entry name" value="BLL2549 PROTEIN"/>
    <property type="match status" value="1"/>
</dbReference>
<evidence type="ECO:0000256" key="1">
    <source>
        <dbReference type="SAM" id="Coils"/>
    </source>
</evidence>
<feature type="transmembrane region" description="Helical" evidence="3">
    <location>
        <begin position="581"/>
        <end position="601"/>
    </location>
</feature>
<feature type="transmembrane region" description="Helical" evidence="3">
    <location>
        <begin position="675"/>
        <end position="699"/>
    </location>
</feature>
<feature type="transmembrane region" description="Helical" evidence="3">
    <location>
        <begin position="644"/>
        <end position="663"/>
    </location>
</feature>
<dbReference type="EMBL" id="LOCQ01000062">
    <property type="protein sequence ID" value="OBV36726.1"/>
    <property type="molecule type" value="Genomic_DNA"/>
</dbReference>
<proteinExistence type="predicted"/>
<feature type="transmembrane region" description="Helical" evidence="3">
    <location>
        <begin position="548"/>
        <end position="569"/>
    </location>
</feature>
<accession>A0A1A7BT61</accession>
<feature type="transmembrane region" description="Helical" evidence="3">
    <location>
        <begin position="407"/>
        <end position="428"/>
    </location>
</feature>
<sequence length="1082" mass="117972">MFVLIPLVLLGLLITAFVVALKSRRKVAELEAATARLRREVDSIQERLTVLDLGPARARKQADATVEARTEARVEPAPPAEAAPPMPISVPAPAPAPEFVPPPITISLDKPAPRPAPEPAPMPTPAPAPPARPVPPAPELPNTPSWVAPENSLFAKAKTWLFTGNLVAKLGLLILFLGVSFLLKYVSAQVTLPIELRLAGIALADVALLAWAWRIRVARPGISLPLQGTALAILMLVTFGAFRLYELMPAGLAFVLLFVLTAFTCLLAVLQNAVWLAVFGIIGGFAVPILVSTGGGSHIGLFSYYALLNAGVFAIALKRAWRVLNVLGFGFTFVVATAWGLLRYVPENYLSSQLFLILFVLFYVGIAIAYCARQAPRLKHYVDGTLVFGTPLAAMGLQYGLVKDLHFGLAFSALAAGLFYTGLALALWRRHSGHFKLLAEAFLALGIVFGTLAIPFALDGRWTSAAWALEGAGIVWVGLRQRQPLAWAFGLLVQAGAWLSFLGILADMNTELALQSNLWLGFLLLAAAALLMAVNFRRQQGVVHARLAPELMHGLSVVFLSGATAWLLGGLWTEILLRTDAITQLNLLTVSALAVAGGLFWLAQRLQWTTPRLLLLAVQLLAGVVLLLRMGLEWDEHSGNLFEGTFLSALLLGAAALASSWFTQRQARLEADAKLSLAALPLLQWSGLLWFVGILFPLASWLLRLVDGVHSAHPHAGEHWLALYLIAVSVTTPLFALLARRLAWPQLRWFTPAAWIGLGLWSLNMLMALYLREYMPTGLSWLALACALVSGEFMLRTWSRAGWRIELRMLRLLHTVRTAAPWLMLWPVGAIHLDAWLAGQGDAVSPAWSRYLPAWAMMLALALLIRRCRAGGWPVAPVAGWYQRYLIPLGAAWSLLLIAAWNFIDNGAMAPLPYLPLLNALDISSGLAILLGIAAWRLLRAGQPPWLDQFRARVPVAAACFVYGWFNLMLLRTVSNYMGVPYEFDDMMASQFVQAMLSLVWSITALLLMRHAAQHQRRQQWSLGAVLLVLVVAKLFLVDLSNVGGIARIVSFVGVGLLMLLIGYLAPFPKAETTLEPKPEGA</sequence>
<feature type="transmembrane region" description="Helical" evidence="3">
    <location>
        <begin position="324"/>
        <end position="342"/>
    </location>
</feature>
<dbReference type="AlphaFoldDB" id="A0A1A7BT61"/>
<gene>
    <name evidence="4" type="ORF">ASR47_1001198</name>
</gene>
<keyword evidence="3" id="KW-0812">Transmembrane</keyword>
<feature type="transmembrane region" description="Helical" evidence="3">
    <location>
        <begin position="916"/>
        <end position="938"/>
    </location>
</feature>
<dbReference type="OrthoDB" id="207428at2"/>
<feature type="transmembrane region" description="Helical" evidence="3">
    <location>
        <begin position="384"/>
        <end position="401"/>
    </location>
</feature>
<feature type="transmembrane region" description="Helical" evidence="3">
    <location>
        <begin position="848"/>
        <end position="865"/>
    </location>
</feature>
<dbReference type="RefSeq" id="WP_065310514.1">
    <property type="nucleotide sequence ID" value="NZ_LOCQ01000062.1"/>
</dbReference>
<feature type="transmembrane region" description="Helical" evidence="3">
    <location>
        <begin position="486"/>
        <end position="506"/>
    </location>
</feature>
<feature type="transmembrane region" description="Helical" evidence="3">
    <location>
        <begin position="885"/>
        <end position="904"/>
    </location>
</feature>
<feature type="transmembrane region" description="Helical" evidence="3">
    <location>
        <begin position="166"/>
        <end position="186"/>
    </location>
</feature>
<feature type="transmembrane region" description="Helical" evidence="3">
    <location>
        <begin position="198"/>
        <end position="216"/>
    </location>
</feature>
<feature type="transmembrane region" description="Helical" evidence="3">
    <location>
        <begin position="1021"/>
        <end position="1040"/>
    </location>
</feature>
<comment type="caution">
    <text evidence="4">The sequence shown here is derived from an EMBL/GenBank/DDBJ whole genome shotgun (WGS) entry which is preliminary data.</text>
</comment>
<feature type="transmembrane region" description="Helical" evidence="3">
    <location>
        <begin position="462"/>
        <end position="479"/>
    </location>
</feature>
<evidence type="ECO:0000256" key="3">
    <source>
        <dbReference type="SAM" id="Phobius"/>
    </source>
</evidence>
<name>A0A1A7BT61_9BURK</name>
<feature type="transmembrane region" description="Helical" evidence="3">
    <location>
        <begin position="254"/>
        <end position="287"/>
    </location>
</feature>
<feature type="transmembrane region" description="Helical" evidence="3">
    <location>
        <begin position="778"/>
        <end position="798"/>
    </location>
</feature>
<protein>
    <submittedName>
        <fullName evidence="4">Putative membrane protein (DUF2339)</fullName>
    </submittedName>
</protein>
<evidence type="ECO:0000313" key="4">
    <source>
        <dbReference type="EMBL" id="OBV36726.1"/>
    </source>
</evidence>
<evidence type="ECO:0000256" key="2">
    <source>
        <dbReference type="SAM" id="MobiDB-lite"/>
    </source>
</evidence>
<dbReference type="Proteomes" id="UP000092713">
    <property type="component" value="Unassembled WGS sequence"/>
</dbReference>
<feature type="transmembrane region" description="Helical" evidence="3">
    <location>
        <begin position="950"/>
        <end position="971"/>
    </location>
</feature>
<feature type="transmembrane region" description="Helical" evidence="3">
    <location>
        <begin position="613"/>
        <end position="632"/>
    </location>
</feature>
<feature type="transmembrane region" description="Helical" evidence="3">
    <location>
        <begin position="750"/>
        <end position="772"/>
    </location>
</feature>
<keyword evidence="3" id="KW-0472">Membrane</keyword>
<feature type="compositionally biased region" description="Pro residues" evidence="2">
    <location>
        <begin position="113"/>
        <end position="140"/>
    </location>
</feature>
<reference evidence="4 5" key="1">
    <citation type="submission" date="2016-04" db="EMBL/GenBank/DDBJ databases">
        <title>Draft genome sequence of Janthinobacterium psychrotolerans sp. nov., isolated from freshwater sediments in Denmark.</title>
        <authorList>
            <person name="Gong X."/>
            <person name="Skrivergaard S."/>
            <person name="Korsgaard B.S."/>
            <person name="Schreiber L."/>
            <person name="Marshall I.P."/>
            <person name="Finster K."/>
            <person name="Schramm A."/>
        </authorList>
    </citation>
    <scope>NUCLEOTIDE SEQUENCE [LARGE SCALE GENOMIC DNA]</scope>
    <source>
        <strain evidence="4 5">S3-2</strain>
    </source>
</reference>
<dbReference type="PANTHER" id="PTHR38434:SF1">
    <property type="entry name" value="BLL2549 PROTEIN"/>
    <property type="match status" value="1"/>
</dbReference>
<feature type="transmembrane region" description="Helical" evidence="3">
    <location>
        <begin position="518"/>
        <end position="536"/>
    </location>
</feature>
<dbReference type="InterPro" id="IPR019286">
    <property type="entry name" value="DUF2339_TM"/>
</dbReference>
<dbReference type="STRING" id="1747903.ASR47_1001198"/>
<keyword evidence="3" id="KW-1133">Transmembrane helix</keyword>
<feature type="transmembrane region" description="Helical" evidence="3">
    <location>
        <begin position="819"/>
        <end position="836"/>
    </location>
</feature>
<organism evidence="4 5">
    <name type="scientific">Janthinobacterium psychrotolerans</name>
    <dbReference type="NCBI Taxonomy" id="1747903"/>
    <lineage>
        <taxon>Bacteria</taxon>
        <taxon>Pseudomonadati</taxon>
        <taxon>Pseudomonadota</taxon>
        <taxon>Betaproteobacteria</taxon>
        <taxon>Burkholderiales</taxon>
        <taxon>Oxalobacteraceae</taxon>
        <taxon>Janthinobacterium</taxon>
    </lineage>
</organism>
<evidence type="ECO:0000313" key="5">
    <source>
        <dbReference type="Proteomes" id="UP000092713"/>
    </source>
</evidence>